<protein>
    <submittedName>
        <fullName evidence="5">Helix-turn-helix transcriptional regulator</fullName>
    </submittedName>
</protein>
<dbReference type="InterPro" id="IPR036388">
    <property type="entry name" value="WH-like_DNA-bd_sf"/>
</dbReference>
<comment type="caution">
    <text evidence="5">The sequence shown here is derived from an EMBL/GenBank/DDBJ whole genome shotgun (WGS) entry which is preliminary data.</text>
</comment>
<reference evidence="5 6" key="1">
    <citation type="submission" date="2019-09" db="EMBL/GenBank/DDBJ databases">
        <title>Goodfellowia gen. nov., a new genus of the Pseudonocardineae related to Actinoalloteichus, containing Goodfellowia coeruleoviolacea gen. nov., comb. nov. gen. nov., comb. nov.</title>
        <authorList>
            <person name="Labeda D."/>
        </authorList>
    </citation>
    <scope>NUCLEOTIDE SEQUENCE [LARGE SCALE GENOMIC DNA]</scope>
    <source>
        <strain evidence="5 6">AN110305</strain>
    </source>
</reference>
<dbReference type="PANTHER" id="PTHR33204:SF37">
    <property type="entry name" value="HTH-TYPE TRANSCRIPTIONAL REGULATOR YODB"/>
    <property type="match status" value="1"/>
</dbReference>
<dbReference type="Gene3D" id="1.10.10.10">
    <property type="entry name" value="Winged helix-like DNA-binding domain superfamily/Winged helix DNA-binding domain"/>
    <property type="match status" value="1"/>
</dbReference>
<dbReference type="GO" id="GO:0003677">
    <property type="term" value="F:DNA binding"/>
    <property type="evidence" value="ECO:0007669"/>
    <property type="project" value="UniProtKB-KW"/>
</dbReference>
<keyword evidence="6" id="KW-1185">Reference proteome</keyword>
<accession>A0A5B2X4E3</accession>
<proteinExistence type="predicted"/>
<dbReference type="AlphaFoldDB" id="A0A5B2X4E3"/>
<evidence type="ECO:0000256" key="1">
    <source>
        <dbReference type="ARBA" id="ARBA00023015"/>
    </source>
</evidence>
<evidence type="ECO:0000256" key="2">
    <source>
        <dbReference type="ARBA" id="ARBA00023125"/>
    </source>
</evidence>
<dbReference type="InterPro" id="IPR036390">
    <property type="entry name" value="WH_DNA-bd_sf"/>
</dbReference>
<dbReference type="PROSITE" id="PS51118">
    <property type="entry name" value="HTH_HXLR"/>
    <property type="match status" value="1"/>
</dbReference>
<dbReference type="SUPFAM" id="SSF46785">
    <property type="entry name" value="Winged helix' DNA-binding domain"/>
    <property type="match status" value="1"/>
</dbReference>
<organism evidence="5 6">
    <name type="scientific">Solihabitans fulvus</name>
    <dbReference type="NCBI Taxonomy" id="1892852"/>
    <lineage>
        <taxon>Bacteria</taxon>
        <taxon>Bacillati</taxon>
        <taxon>Actinomycetota</taxon>
        <taxon>Actinomycetes</taxon>
        <taxon>Pseudonocardiales</taxon>
        <taxon>Pseudonocardiaceae</taxon>
        <taxon>Solihabitans</taxon>
    </lineage>
</organism>
<keyword evidence="3" id="KW-0804">Transcription</keyword>
<name>A0A5B2X4E3_9PSEU</name>
<dbReference type="Pfam" id="PF01638">
    <property type="entry name" value="HxlR"/>
    <property type="match status" value="1"/>
</dbReference>
<dbReference type="RefSeq" id="WP_149852033.1">
    <property type="nucleotide sequence ID" value="NZ_VUOB01000042.1"/>
</dbReference>
<evidence type="ECO:0000259" key="4">
    <source>
        <dbReference type="PROSITE" id="PS51118"/>
    </source>
</evidence>
<evidence type="ECO:0000313" key="5">
    <source>
        <dbReference type="EMBL" id="KAA2258063.1"/>
    </source>
</evidence>
<dbReference type="OrthoDB" id="370168at2"/>
<keyword evidence="1" id="KW-0805">Transcription regulation</keyword>
<dbReference type="Proteomes" id="UP000323454">
    <property type="component" value="Unassembled WGS sequence"/>
</dbReference>
<keyword evidence="2" id="KW-0238">DNA-binding</keyword>
<reference evidence="5 6" key="2">
    <citation type="submission" date="2019-09" db="EMBL/GenBank/DDBJ databases">
        <authorList>
            <person name="Jin C."/>
        </authorList>
    </citation>
    <scope>NUCLEOTIDE SEQUENCE [LARGE SCALE GENOMIC DNA]</scope>
    <source>
        <strain evidence="5 6">AN110305</strain>
    </source>
</reference>
<dbReference type="PANTHER" id="PTHR33204">
    <property type="entry name" value="TRANSCRIPTIONAL REGULATOR, MARR FAMILY"/>
    <property type="match status" value="1"/>
</dbReference>
<gene>
    <name evidence="5" type="ORF">F0L68_24075</name>
</gene>
<dbReference type="EMBL" id="VUOB01000042">
    <property type="protein sequence ID" value="KAA2258063.1"/>
    <property type="molecule type" value="Genomic_DNA"/>
</dbReference>
<evidence type="ECO:0000256" key="3">
    <source>
        <dbReference type="ARBA" id="ARBA00023163"/>
    </source>
</evidence>
<evidence type="ECO:0000313" key="6">
    <source>
        <dbReference type="Proteomes" id="UP000323454"/>
    </source>
</evidence>
<sequence>MSDVFHADCPARQVLDHITSRWGIWVLIALQEKELRFYELRERIEGVSEKMLSQTLRTLVRDGLIWRAVEPSTPPKVTYGLTPLGRGTGERLAGMFGWIRDHAFDILAVQADYDQASVG</sequence>
<feature type="domain" description="HTH hxlR-type" evidence="4">
    <location>
        <begin position="9"/>
        <end position="107"/>
    </location>
</feature>
<dbReference type="InterPro" id="IPR002577">
    <property type="entry name" value="HTH_HxlR"/>
</dbReference>